<gene>
    <name evidence="12" type="ORF">SAMN04489835_3247</name>
</gene>
<dbReference type="InterPro" id="IPR046373">
    <property type="entry name" value="Acyl-CoA_Oxase/DH_mid-dom_sf"/>
</dbReference>
<sequence>MAWDFETDPEYQKELDWADEFVREEVEPLDLAFPDQQYVPLDANRRKVIDPLKEEVRRRGLWATHLGPELGGQGYGQLKLALLNEILGRSQWAPIVFGCQAPDTGNAEILAHYGSEQQKQRYLRPLLDGELFSCYSMTEPHAGADPTLFTTRAVRDGDDWVINGWKFFSSNAATASFLIVMVVTNPDVSAYQGMSMFLVPTDTPGVNIVRNVGLHGEPDGEGSHALIHYDNVRVPGDALLGGEGQAFAIAQTRLGGGRIHHAMRTIGLSRKALDMMCERALSRETQGSRLSDKQFVQGYIADSYAQLLQFRLMVLYTAWEIDKYNDYKKVRKDIAAVKVVMPTVLHDIAWRAMQVHGALGVTNEMPFLGMVTGAAVMGLADGPTEVHKVTVAKQVLRDYQPNPETWPSEWIPAKRDKARAKFAEYLENEVGNL</sequence>
<dbReference type="Proteomes" id="UP000182915">
    <property type="component" value="Chromosome I"/>
</dbReference>
<evidence type="ECO:0000256" key="1">
    <source>
        <dbReference type="ARBA" id="ARBA00001974"/>
    </source>
</evidence>
<evidence type="ECO:0000256" key="8">
    <source>
        <dbReference type="RuleBase" id="RU362125"/>
    </source>
</evidence>
<dbReference type="InterPro" id="IPR009100">
    <property type="entry name" value="AcylCoA_DH/oxidase_NM_dom_sf"/>
</dbReference>
<evidence type="ECO:0000256" key="7">
    <source>
        <dbReference type="ARBA" id="ARBA00052546"/>
    </source>
</evidence>
<evidence type="ECO:0000256" key="6">
    <source>
        <dbReference type="ARBA" id="ARBA00023002"/>
    </source>
</evidence>
<dbReference type="Pfam" id="PF02771">
    <property type="entry name" value="Acyl-CoA_dh_N"/>
    <property type="match status" value="1"/>
</dbReference>
<dbReference type="EMBL" id="LT629971">
    <property type="protein sequence ID" value="SEH71900.1"/>
    <property type="molecule type" value="Genomic_DNA"/>
</dbReference>
<feature type="domain" description="Acyl-CoA oxidase/dehydrogenase middle" evidence="10">
    <location>
        <begin position="134"/>
        <end position="214"/>
    </location>
</feature>
<dbReference type="InterPro" id="IPR036250">
    <property type="entry name" value="AcylCo_DH-like_C"/>
</dbReference>
<organism evidence="12 13">
    <name type="scientific">Mycolicibacterium rutilum</name>
    <name type="common">Mycobacterium rutilum</name>
    <dbReference type="NCBI Taxonomy" id="370526"/>
    <lineage>
        <taxon>Bacteria</taxon>
        <taxon>Bacillati</taxon>
        <taxon>Actinomycetota</taxon>
        <taxon>Actinomycetes</taxon>
        <taxon>Mycobacteriales</taxon>
        <taxon>Mycobacteriaceae</taxon>
        <taxon>Mycolicibacterium</taxon>
    </lineage>
</organism>
<dbReference type="SUPFAM" id="SSF47203">
    <property type="entry name" value="Acyl-CoA dehydrogenase C-terminal domain-like"/>
    <property type="match status" value="1"/>
</dbReference>
<evidence type="ECO:0000259" key="9">
    <source>
        <dbReference type="Pfam" id="PF00441"/>
    </source>
</evidence>
<dbReference type="Gene3D" id="1.20.140.10">
    <property type="entry name" value="Butyryl-CoA Dehydrogenase, subunit A, domain 3"/>
    <property type="match status" value="1"/>
</dbReference>
<evidence type="ECO:0000256" key="2">
    <source>
        <dbReference type="ARBA" id="ARBA00009347"/>
    </source>
</evidence>
<dbReference type="Gene3D" id="1.10.540.10">
    <property type="entry name" value="Acyl-CoA dehydrogenase/oxidase, N-terminal domain"/>
    <property type="match status" value="1"/>
</dbReference>
<dbReference type="Gene3D" id="2.40.110.10">
    <property type="entry name" value="Butyryl-CoA Dehydrogenase, subunit A, domain 2"/>
    <property type="match status" value="1"/>
</dbReference>
<comment type="cofactor">
    <cofactor evidence="1 8">
        <name>FAD</name>
        <dbReference type="ChEBI" id="CHEBI:57692"/>
    </cofactor>
</comment>
<dbReference type="Pfam" id="PF02770">
    <property type="entry name" value="Acyl-CoA_dh_M"/>
    <property type="match status" value="1"/>
</dbReference>
<evidence type="ECO:0000259" key="10">
    <source>
        <dbReference type="Pfam" id="PF02770"/>
    </source>
</evidence>
<keyword evidence="6 8" id="KW-0560">Oxidoreductase</keyword>
<dbReference type="InterPro" id="IPR013786">
    <property type="entry name" value="AcylCoA_DH/ox_N"/>
</dbReference>
<dbReference type="GO" id="GO:0033539">
    <property type="term" value="P:fatty acid beta-oxidation using acyl-CoA dehydrogenase"/>
    <property type="evidence" value="ECO:0007669"/>
    <property type="project" value="TreeGrafter"/>
</dbReference>
<keyword evidence="5 8" id="KW-0274">FAD</keyword>
<comment type="similarity">
    <text evidence="2 8">Belongs to the acyl-CoA dehydrogenase family.</text>
</comment>
<dbReference type="PANTHER" id="PTHR48083:SF13">
    <property type="entry name" value="ACYL-COA DEHYDROGENASE FAMILY MEMBER 11"/>
    <property type="match status" value="1"/>
</dbReference>
<dbReference type="RefSeq" id="WP_083408021.1">
    <property type="nucleotide sequence ID" value="NZ_LT629971.1"/>
</dbReference>
<evidence type="ECO:0000259" key="11">
    <source>
        <dbReference type="Pfam" id="PF02771"/>
    </source>
</evidence>
<dbReference type="InterPro" id="IPR006091">
    <property type="entry name" value="Acyl-CoA_Oxase/DH_mid-dom"/>
</dbReference>
<dbReference type="GO" id="GO:0050660">
    <property type="term" value="F:flavin adenine dinucleotide binding"/>
    <property type="evidence" value="ECO:0007669"/>
    <property type="project" value="InterPro"/>
</dbReference>
<evidence type="ECO:0000256" key="4">
    <source>
        <dbReference type="ARBA" id="ARBA00022630"/>
    </source>
</evidence>
<dbReference type="STRING" id="370526.SAMN04489835_3247"/>
<dbReference type="GO" id="GO:0003995">
    <property type="term" value="F:acyl-CoA dehydrogenase activity"/>
    <property type="evidence" value="ECO:0007669"/>
    <property type="project" value="TreeGrafter"/>
</dbReference>
<dbReference type="SUPFAM" id="SSF56645">
    <property type="entry name" value="Acyl-CoA dehydrogenase NM domain-like"/>
    <property type="match status" value="1"/>
</dbReference>
<feature type="domain" description="Acyl-CoA dehydrogenase/oxidase N-terminal" evidence="11">
    <location>
        <begin position="12"/>
        <end position="130"/>
    </location>
</feature>
<dbReference type="PANTHER" id="PTHR48083">
    <property type="entry name" value="MEDIUM-CHAIN SPECIFIC ACYL-COA DEHYDROGENASE, MITOCHONDRIAL-RELATED"/>
    <property type="match status" value="1"/>
</dbReference>
<keyword evidence="13" id="KW-1185">Reference proteome</keyword>
<dbReference type="GO" id="GO:0005737">
    <property type="term" value="C:cytoplasm"/>
    <property type="evidence" value="ECO:0007669"/>
    <property type="project" value="TreeGrafter"/>
</dbReference>
<comment type="catalytic activity">
    <reaction evidence="7">
        <text>a 2,3-saturated acyl-CoA + A = a 2,3-dehydroacyl-CoA + AH2</text>
        <dbReference type="Rhea" id="RHEA:48608"/>
        <dbReference type="ChEBI" id="CHEBI:13193"/>
        <dbReference type="ChEBI" id="CHEBI:17499"/>
        <dbReference type="ChEBI" id="CHEBI:60015"/>
        <dbReference type="ChEBI" id="CHEBI:65111"/>
    </reaction>
</comment>
<dbReference type="OrthoDB" id="8876745at2"/>
<feature type="domain" description="Acyl-CoA dehydrogenase/oxidase C-terminal" evidence="9">
    <location>
        <begin position="247"/>
        <end position="396"/>
    </location>
</feature>
<evidence type="ECO:0000313" key="12">
    <source>
        <dbReference type="EMBL" id="SEH71900.1"/>
    </source>
</evidence>
<dbReference type="Pfam" id="PF00441">
    <property type="entry name" value="Acyl-CoA_dh_1"/>
    <property type="match status" value="1"/>
</dbReference>
<protein>
    <submittedName>
        <fullName evidence="12">Acyl-CoA dehydrogenase</fullName>
    </submittedName>
</protein>
<evidence type="ECO:0000313" key="13">
    <source>
        <dbReference type="Proteomes" id="UP000182915"/>
    </source>
</evidence>
<name>A0A1H6KEE1_MYCRU</name>
<proteinExistence type="inferred from homology"/>
<dbReference type="FunFam" id="2.40.110.10:FF:000002">
    <property type="entry name" value="Acyl-CoA dehydrogenase fadE12"/>
    <property type="match status" value="1"/>
</dbReference>
<keyword evidence="4 8" id="KW-0285">Flavoprotein</keyword>
<reference evidence="13" key="1">
    <citation type="submission" date="2016-10" db="EMBL/GenBank/DDBJ databases">
        <authorList>
            <person name="Varghese N."/>
            <person name="Submissions S."/>
        </authorList>
    </citation>
    <scope>NUCLEOTIDE SEQUENCE [LARGE SCALE GENOMIC DNA]</scope>
    <source>
        <strain evidence="13">DSM 45405</strain>
    </source>
</reference>
<dbReference type="InterPro" id="IPR037069">
    <property type="entry name" value="AcylCoA_DH/ox_N_sf"/>
</dbReference>
<comment type="subunit">
    <text evidence="3">Homodimer.</text>
</comment>
<dbReference type="InterPro" id="IPR009075">
    <property type="entry name" value="AcylCo_DH/oxidase_C"/>
</dbReference>
<accession>A0A1H6KEE1</accession>
<evidence type="ECO:0000256" key="5">
    <source>
        <dbReference type="ARBA" id="ARBA00022827"/>
    </source>
</evidence>
<evidence type="ECO:0000256" key="3">
    <source>
        <dbReference type="ARBA" id="ARBA00011738"/>
    </source>
</evidence>
<dbReference type="AlphaFoldDB" id="A0A1H6KEE1"/>
<dbReference type="InterPro" id="IPR050741">
    <property type="entry name" value="Acyl-CoA_dehydrogenase"/>
</dbReference>